<dbReference type="GO" id="GO:0004803">
    <property type="term" value="F:transposase activity"/>
    <property type="evidence" value="ECO:0007669"/>
    <property type="project" value="TreeGrafter"/>
</dbReference>
<dbReference type="EMBL" id="VULT01000008">
    <property type="protein sequence ID" value="MSS17375.1"/>
    <property type="molecule type" value="Genomic_DNA"/>
</dbReference>
<dbReference type="SUPFAM" id="SSF53098">
    <property type="entry name" value="Ribonuclease H-like"/>
    <property type="match status" value="1"/>
</dbReference>
<keyword evidence="2" id="KW-1185">Reference proteome</keyword>
<gene>
    <name evidence="1" type="ORF">FYJ29_06325</name>
</gene>
<name>A0A6L5XCW2_9BACT</name>
<accession>A0A6L5XCW2</accession>
<dbReference type="PANTHER" id="PTHR10948:SF23">
    <property type="entry name" value="TRANSPOSASE INSI FOR INSERTION SEQUENCE ELEMENT IS30A-RELATED"/>
    <property type="match status" value="1"/>
</dbReference>
<dbReference type="InterPro" id="IPR036397">
    <property type="entry name" value="RNaseH_sf"/>
</dbReference>
<dbReference type="GO" id="GO:0003676">
    <property type="term" value="F:nucleic acid binding"/>
    <property type="evidence" value="ECO:0007669"/>
    <property type="project" value="InterPro"/>
</dbReference>
<evidence type="ECO:0000313" key="2">
    <source>
        <dbReference type="Proteomes" id="UP000483362"/>
    </source>
</evidence>
<dbReference type="GO" id="GO:0032196">
    <property type="term" value="P:transposition"/>
    <property type="evidence" value="ECO:0007669"/>
    <property type="project" value="TreeGrafter"/>
</dbReference>
<dbReference type="NCBIfam" id="NF033563">
    <property type="entry name" value="transpos_IS30"/>
    <property type="match status" value="1"/>
</dbReference>
<dbReference type="GO" id="GO:0005829">
    <property type="term" value="C:cytosol"/>
    <property type="evidence" value="ECO:0007669"/>
    <property type="project" value="TreeGrafter"/>
</dbReference>
<dbReference type="Gene3D" id="3.30.420.10">
    <property type="entry name" value="Ribonuclease H-like superfamily/Ribonuclease H"/>
    <property type="match status" value="1"/>
</dbReference>
<proteinExistence type="predicted"/>
<evidence type="ECO:0000313" key="1">
    <source>
        <dbReference type="EMBL" id="MSS17375.1"/>
    </source>
</evidence>
<dbReference type="InterPro" id="IPR051917">
    <property type="entry name" value="Transposase-Integrase"/>
</dbReference>
<protein>
    <submittedName>
        <fullName evidence="1">IS30 family transposase</fullName>
    </submittedName>
</protein>
<dbReference type="InterPro" id="IPR012337">
    <property type="entry name" value="RNaseH-like_sf"/>
</dbReference>
<dbReference type="Proteomes" id="UP000483362">
    <property type="component" value="Unassembled WGS sequence"/>
</dbReference>
<dbReference type="AlphaFoldDB" id="A0A6L5XCW2"/>
<sequence>MNHKNICKALECTVYFADPYCSGQKGAIENANKILREYFPKGTDFRPVTQAQLNRAQYQTNERPRKKLGFSTPKIEFFAKISYFCTCHLTLQHAKLFAFFLQIKNIL</sequence>
<dbReference type="InterPro" id="IPR053392">
    <property type="entry name" value="Transposase_IS30-like"/>
</dbReference>
<organism evidence="1 2">
    <name type="scientific">Sodaliphilus pleomorphus</name>
    <dbReference type="NCBI Taxonomy" id="2606626"/>
    <lineage>
        <taxon>Bacteria</taxon>
        <taxon>Pseudomonadati</taxon>
        <taxon>Bacteroidota</taxon>
        <taxon>Bacteroidia</taxon>
        <taxon>Bacteroidales</taxon>
        <taxon>Muribaculaceae</taxon>
        <taxon>Sodaliphilus</taxon>
    </lineage>
</organism>
<comment type="caution">
    <text evidence="1">The sequence shown here is derived from an EMBL/GenBank/DDBJ whole genome shotgun (WGS) entry which is preliminary data.</text>
</comment>
<reference evidence="1 2" key="1">
    <citation type="submission" date="2019-08" db="EMBL/GenBank/DDBJ databases">
        <title>In-depth cultivation of the pig gut microbiome towards novel bacterial diversity and tailored functional studies.</title>
        <authorList>
            <person name="Wylensek D."/>
            <person name="Hitch T.C.A."/>
            <person name="Clavel T."/>
        </authorList>
    </citation>
    <scope>NUCLEOTIDE SEQUENCE [LARGE SCALE GENOMIC DNA]</scope>
    <source>
        <strain evidence="1 2">Oil-RF-744-WCA-WT-10</strain>
    </source>
</reference>
<dbReference type="PANTHER" id="PTHR10948">
    <property type="entry name" value="TRANSPOSASE"/>
    <property type="match status" value="1"/>
</dbReference>